<dbReference type="EMBL" id="DXHL01000021">
    <property type="protein sequence ID" value="HIW10760.1"/>
    <property type="molecule type" value="Genomic_DNA"/>
</dbReference>
<gene>
    <name evidence="6" type="ORF">H9888_04565</name>
</gene>
<dbReference type="Proteomes" id="UP000823926">
    <property type="component" value="Unassembled WGS sequence"/>
</dbReference>
<dbReference type="InterPro" id="IPR029063">
    <property type="entry name" value="SAM-dependent_MTases_sf"/>
</dbReference>
<protein>
    <recommendedName>
        <fullName evidence="4">Methyltransferase</fullName>
        <ecNumber evidence="4">2.1.1.-</ecNumber>
    </recommendedName>
</protein>
<evidence type="ECO:0000256" key="3">
    <source>
        <dbReference type="ARBA" id="ARBA00022679"/>
    </source>
</evidence>
<evidence type="ECO:0000256" key="1">
    <source>
        <dbReference type="ARBA" id="ARBA00006594"/>
    </source>
</evidence>
<dbReference type="PRINTS" id="PR00508">
    <property type="entry name" value="S21N4MTFRASE"/>
</dbReference>
<dbReference type="InterPro" id="IPR002052">
    <property type="entry name" value="DNA_methylase_N6_adenine_CS"/>
</dbReference>
<organism evidence="6 7">
    <name type="scientific">Candidatus Rikenella faecigallinarum</name>
    <dbReference type="NCBI Taxonomy" id="2838745"/>
    <lineage>
        <taxon>Bacteria</taxon>
        <taxon>Pseudomonadati</taxon>
        <taxon>Bacteroidota</taxon>
        <taxon>Bacteroidia</taxon>
        <taxon>Bacteroidales</taxon>
        <taxon>Rikenellaceae</taxon>
        <taxon>Rikenella</taxon>
    </lineage>
</organism>
<keyword evidence="3" id="KW-0808">Transferase</keyword>
<dbReference type="GO" id="GO:0008170">
    <property type="term" value="F:N-methyltransferase activity"/>
    <property type="evidence" value="ECO:0007669"/>
    <property type="project" value="InterPro"/>
</dbReference>
<reference evidence="6" key="1">
    <citation type="journal article" date="2021" name="PeerJ">
        <title>Extensive microbial diversity within the chicken gut microbiome revealed by metagenomics and culture.</title>
        <authorList>
            <person name="Gilroy R."/>
            <person name="Ravi A."/>
            <person name="Getino M."/>
            <person name="Pursley I."/>
            <person name="Horton D.L."/>
            <person name="Alikhan N.F."/>
            <person name="Baker D."/>
            <person name="Gharbi K."/>
            <person name="Hall N."/>
            <person name="Watson M."/>
            <person name="Adriaenssens E.M."/>
            <person name="Foster-Nyarko E."/>
            <person name="Jarju S."/>
            <person name="Secka A."/>
            <person name="Antonio M."/>
            <person name="Oren A."/>
            <person name="Chaudhuri R.R."/>
            <person name="La Ragione R."/>
            <person name="Hildebrand F."/>
            <person name="Pallen M.J."/>
        </authorList>
    </citation>
    <scope>NUCLEOTIDE SEQUENCE</scope>
    <source>
        <strain evidence="6">ChiBcec15-1070</strain>
    </source>
</reference>
<dbReference type="EC" id="2.1.1.-" evidence="4"/>
<dbReference type="PROSITE" id="PS00092">
    <property type="entry name" value="N6_MTASE"/>
    <property type="match status" value="1"/>
</dbReference>
<evidence type="ECO:0000313" key="6">
    <source>
        <dbReference type="EMBL" id="HIW10760.1"/>
    </source>
</evidence>
<dbReference type="PANTHER" id="PTHR13370">
    <property type="entry name" value="RNA METHYLASE-RELATED"/>
    <property type="match status" value="1"/>
</dbReference>
<evidence type="ECO:0000259" key="5">
    <source>
        <dbReference type="Pfam" id="PF01555"/>
    </source>
</evidence>
<evidence type="ECO:0000313" key="7">
    <source>
        <dbReference type="Proteomes" id="UP000823926"/>
    </source>
</evidence>
<comment type="caution">
    <text evidence="6">The sequence shown here is derived from an EMBL/GenBank/DDBJ whole genome shotgun (WGS) entry which is preliminary data.</text>
</comment>
<dbReference type="GO" id="GO:0009007">
    <property type="term" value="F:site-specific DNA-methyltransferase (adenine-specific) activity"/>
    <property type="evidence" value="ECO:0007669"/>
    <property type="project" value="TreeGrafter"/>
</dbReference>
<dbReference type="Pfam" id="PF01555">
    <property type="entry name" value="N6_N4_Mtase"/>
    <property type="match status" value="1"/>
</dbReference>
<keyword evidence="2" id="KW-0489">Methyltransferase</keyword>
<feature type="domain" description="DNA methylase N-4/N-6" evidence="5">
    <location>
        <begin position="23"/>
        <end position="225"/>
    </location>
</feature>
<sequence>MTKLLLRQGDSRELIKTLPDSSIDLILTDPPYNLGKYSTGNIELKWRSDINNDLAAWDQIDFSPMEWLYEFKRILKPTGNIFAFTSYNLLGQWHQAFDKEFDSFQFMVWHKTNPAPKIFKAGFLNSCELIICCWNKKHTWNFISQKEMHNFIESPICMGSERIKNPKHPTQKPTAILKKIIQIASNPDDIVFDPFMGVGSTGAAALELDRQFIGFELEPDYFNAASNRLGTNSKQLFL</sequence>
<dbReference type="GO" id="GO:0003677">
    <property type="term" value="F:DNA binding"/>
    <property type="evidence" value="ECO:0007669"/>
    <property type="project" value="InterPro"/>
</dbReference>
<comment type="similarity">
    <text evidence="1 4">Belongs to the N(4)/N(6)-methyltransferase family.</text>
</comment>
<dbReference type="AlphaFoldDB" id="A0A9D1TYJ5"/>
<dbReference type="InterPro" id="IPR001091">
    <property type="entry name" value="RM_Methyltransferase"/>
</dbReference>
<name>A0A9D1TYJ5_9BACT</name>
<dbReference type="GO" id="GO:0005737">
    <property type="term" value="C:cytoplasm"/>
    <property type="evidence" value="ECO:0007669"/>
    <property type="project" value="TreeGrafter"/>
</dbReference>
<proteinExistence type="inferred from homology"/>
<reference evidence="6" key="2">
    <citation type="submission" date="2021-04" db="EMBL/GenBank/DDBJ databases">
        <authorList>
            <person name="Gilroy R."/>
        </authorList>
    </citation>
    <scope>NUCLEOTIDE SEQUENCE</scope>
    <source>
        <strain evidence="6">ChiBcec15-1070</strain>
    </source>
</reference>
<dbReference type="SUPFAM" id="SSF53335">
    <property type="entry name" value="S-adenosyl-L-methionine-dependent methyltransferases"/>
    <property type="match status" value="1"/>
</dbReference>
<dbReference type="Gene3D" id="3.40.50.150">
    <property type="entry name" value="Vaccinia Virus protein VP39"/>
    <property type="match status" value="1"/>
</dbReference>
<dbReference type="PANTHER" id="PTHR13370:SF3">
    <property type="entry name" value="TRNA (GUANINE(10)-N2)-METHYLTRANSFERASE HOMOLOG"/>
    <property type="match status" value="1"/>
</dbReference>
<evidence type="ECO:0000256" key="4">
    <source>
        <dbReference type="RuleBase" id="RU362026"/>
    </source>
</evidence>
<accession>A0A9D1TYJ5</accession>
<evidence type="ECO:0000256" key="2">
    <source>
        <dbReference type="ARBA" id="ARBA00022603"/>
    </source>
</evidence>
<dbReference type="GO" id="GO:0032259">
    <property type="term" value="P:methylation"/>
    <property type="evidence" value="ECO:0007669"/>
    <property type="project" value="UniProtKB-KW"/>
</dbReference>
<dbReference type="InterPro" id="IPR002941">
    <property type="entry name" value="DNA_methylase_N4/N6"/>
</dbReference>